<name>A0ABS6Z426_9ACTN</name>
<dbReference type="Proteomes" id="UP000812013">
    <property type="component" value="Unassembled WGS sequence"/>
</dbReference>
<sequence length="63" mass="6096">MIAIRSAQAAAVVAVSAVALLLGATATLNGDLGRQAAPTATVAADLGWQAPPAGGAKVDLGWQ</sequence>
<protein>
    <submittedName>
        <fullName evidence="1">Uncharacterized protein</fullName>
    </submittedName>
</protein>
<keyword evidence="2" id="KW-1185">Reference proteome</keyword>
<dbReference type="EMBL" id="WTFF01000053">
    <property type="protein sequence ID" value="MBW5482326.1"/>
    <property type="molecule type" value="Genomic_DNA"/>
</dbReference>
<reference evidence="1 2" key="1">
    <citation type="submission" date="2019-12" db="EMBL/GenBank/DDBJ databases">
        <title>Genome sequence of Streptomyces bambusae.</title>
        <authorList>
            <person name="Bansal K."/>
            <person name="Choksket S."/>
            <person name="Korpole S."/>
            <person name="Patil P.B."/>
        </authorList>
    </citation>
    <scope>NUCLEOTIDE SEQUENCE [LARGE SCALE GENOMIC DNA]</scope>
    <source>
        <strain evidence="1 2">SK60</strain>
    </source>
</reference>
<comment type="caution">
    <text evidence="1">The sequence shown here is derived from an EMBL/GenBank/DDBJ whole genome shotgun (WGS) entry which is preliminary data.</text>
</comment>
<dbReference type="RefSeq" id="WP_219666361.1">
    <property type="nucleotide sequence ID" value="NZ_WTFF01000053.1"/>
</dbReference>
<proteinExistence type="predicted"/>
<organism evidence="1 2">
    <name type="scientific">Streptomyces bambusae</name>
    <dbReference type="NCBI Taxonomy" id="1550616"/>
    <lineage>
        <taxon>Bacteria</taxon>
        <taxon>Bacillati</taxon>
        <taxon>Actinomycetota</taxon>
        <taxon>Actinomycetes</taxon>
        <taxon>Kitasatosporales</taxon>
        <taxon>Streptomycetaceae</taxon>
        <taxon>Streptomyces</taxon>
    </lineage>
</organism>
<accession>A0ABS6Z426</accession>
<evidence type="ECO:0000313" key="1">
    <source>
        <dbReference type="EMBL" id="MBW5482326.1"/>
    </source>
</evidence>
<gene>
    <name evidence="1" type="ORF">GPJ59_10630</name>
</gene>
<evidence type="ECO:0000313" key="2">
    <source>
        <dbReference type="Proteomes" id="UP000812013"/>
    </source>
</evidence>